<protein>
    <submittedName>
        <fullName evidence="3">Uncharacterized protein</fullName>
    </submittedName>
</protein>
<dbReference type="EMBL" id="RSCD01000016">
    <property type="protein sequence ID" value="RSH88617.1"/>
    <property type="molecule type" value="Genomic_DNA"/>
</dbReference>
<keyword evidence="2" id="KW-0732">Signal</keyword>
<sequence length="251" mass="25927">MLLGNSILTLLVPALWSLEGTFATPLPSVPESNCTTNAECIREGKPLLKPQARSKTSGLHPRQSGSSGTNPTSYTGYIKVADEINGGGFTTIGYLGFAEGVAAGVFTSIYGPYLGANGPYGSIAGSEGYIGMTNTQYAGLLQPVSTTVPYGAGSVDVNDAQYPSGGDMHGVETAIWNLNPTYGDLRLIWTDGRGGYGGIQPWYTTDGTPADFGLGTLTLSGVYGGYQGANGGKSTRTVALVPYIPGVYGTP</sequence>
<evidence type="ECO:0000313" key="4">
    <source>
        <dbReference type="Proteomes" id="UP000279259"/>
    </source>
</evidence>
<evidence type="ECO:0000256" key="2">
    <source>
        <dbReference type="SAM" id="SignalP"/>
    </source>
</evidence>
<feature type="compositionally biased region" description="Polar residues" evidence="1">
    <location>
        <begin position="53"/>
        <end position="72"/>
    </location>
</feature>
<reference evidence="3 4" key="1">
    <citation type="submission" date="2018-11" db="EMBL/GenBank/DDBJ databases">
        <title>Genome sequence of Saitozyma podzolica DSM 27192.</title>
        <authorList>
            <person name="Aliyu H."/>
            <person name="Gorte O."/>
            <person name="Ochsenreither K."/>
        </authorList>
    </citation>
    <scope>NUCLEOTIDE SEQUENCE [LARGE SCALE GENOMIC DNA]</scope>
    <source>
        <strain evidence="3 4">DSM 27192</strain>
    </source>
</reference>
<comment type="caution">
    <text evidence="3">The sequence shown here is derived from an EMBL/GenBank/DDBJ whole genome shotgun (WGS) entry which is preliminary data.</text>
</comment>
<dbReference type="Proteomes" id="UP000279259">
    <property type="component" value="Unassembled WGS sequence"/>
</dbReference>
<dbReference type="OrthoDB" id="4584900at2759"/>
<feature type="signal peptide" evidence="2">
    <location>
        <begin position="1"/>
        <end position="23"/>
    </location>
</feature>
<dbReference type="AlphaFoldDB" id="A0A427YCD6"/>
<gene>
    <name evidence="3" type="ORF">EHS25_002844</name>
</gene>
<accession>A0A427YCD6</accession>
<evidence type="ECO:0000313" key="3">
    <source>
        <dbReference type="EMBL" id="RSH88617.1"/>
    </source>
</evidence>
<name>A0A427YCD6_9TREE</name>
<keyword evidence="4" id="KW-1185">Reference proteome</keyword>
<feature type="chain" id="PRO_5019161707" evidence="2">
    <location>
        <begin position="24"/>
        <end position="251"/>
    </location>
</feature>
<proteinExistence type="predicted"/>
<feature type="region of interest" description="Disordered" evidence="1">
    <location>
        <begin position="45"/>
        <end position="72"/>
    </location>
</feature>
<evidence type="ECO:0000256" key="1">
    <source>
        <dbReference type="SAM" id="MobiDB-lite"/>
    </source>
</evidence>
<organism evidence="3 4">
    <name type="scientific">Saitozyma podzolica</name>
    <dbReference type="NCBI Taxonomy" id="1890683"/>
    <lineage>
        <taxon>Eukaryota</taxon>
        <taxon>Fungi</taxon>
        <taxon>Dikarya</taxon>
        <taxon>Basidiomycota</taxon>
        <taxon>Agaricomycotina</taxon>
        <taxon>Tremellomycetes</taxon>
        <taxon>Tremellales</taxon>
        <taxon>Trimorphomycetaceae</taxon>
        <taxon>Saitozyma</taxon>
    </lineage>
</organism>